<organism evidence="1 2">
    <name type="scientific">Aegilops tauschii subsp. strangulata</name>
    <name type="common">Goatgrass</name>
    <dbReference type="NCBI Taxonomy" id="200361"/>
    <lineage>
        <taxon>Eukaryota</taxon>
        <taxon>Viridiplantae</taxon>
        <taxon>Streptophyta</taxon>
        <taxon>Embryophyta</taxon>
        <taxon>Tracheophyta</taxon>
        <taxon>Spermatophyta</taxon>
        <taxon>Magnoliopsida</taxon>
        <taxon>Liliopsida</taxon>
        <taxon>Poales</taxon>
        <taxon>Poaceae</taxon>
        <taxon>BOP clade</taxon>
        <taxon>Pooideae</taxon>
        <taxon>Triticodae</taxon>
        <taxon>Triticeae</taxon>
        <taxon>Triticinae</taxon>
        <taxon>Aegilops</taxon>
    </lineage>
</organism>
<protein>
    <submittedName>
        <fullName evidence="1">Uncharacterized protein</fullName>
    </submittedName>
</protein>
<reference evidence="2" key="1">
    <citation type="journal article" date="2014" name="Science">
        <title>Ancient hybridizations among the ancestral genomes of bread wheat.</title>
        <authorList>
            <consortium name="International Wheat Genome Sequencing Consortium,"/>
            <person name="Marcussen T."/>
            <person name="Sandve S.R."/>
            <person name="Heier L."/>
            <person name="Spannagl M."/>
            <person name="Pfeifer M."/>
            <person name="Jakobsen K.S."/>
            <person name="Wulff B.B."/>
            <person name="Steuernagel B."/>
            <person name="Mayer K.F."/>
            <person name="Olsen O.A."/>
        </authorList>
    </citation>
    <scope>NUCLEOTIDE SEQUENCE [LARGE SCALE GENOMIC DNA]</scope>
    <source>
        <strain evidence="2">cv. AL8/78</strain>
    </source>
</reference>
<reference evidence="2" key="2">
    <citation type="journal article" date="2017" name="Nat. Plants">
        <title>The Aegilops tauschii genome reveals multiple impacts of transposons.</title>
        <authorList>
            <person name="Zhao G."/>
            <person name="Zou C."/>
            <person name="Li K."/>
            <person name="Wang K."/>
            <person name="Li T."/>
            <person name="Gao L."/>
            <person name="Zhang X."/>
            <person name="Wang H."/>
            <person name="Yang Z."/>
            <person name="Liu X."/>
            <person name="Jiang W."/>
            <person name="Mao L."/>
            <person name="Kong X."/>
            <person name="Jiao Y."/>
            <person name="Jia J."/>
        </authorList>
    </citation>
    <scope>NUCLEOTIDE SEQUENCE [LARGE SCALE GENOMIC DNA]</scope>
    <source>
        <strain evidence="2">cv. AL8/78</strain>
    </source>
</reference>
<evidence type="ECO:0000313" key="1">
    <source>
        <dbReference type="EnsemblPlants" id="AET5Gv20364300.9"/>
    </source>
</evidence>
<reference evidence="1" key="3">
    <citation type="journal article" date="2017" name="Nature">
        <title>Genome sequence of the progenitor of the wheat D genome Aegilops tauschii.</title>
        <authorList>
            <person name="Luo M.C."/>
            <person name="Gu Y.Q."/>
            <person name="Puiu D."/>
            <person name="Wang H."/>
            <person name="Twardziok S.O."/>
            <person name="Deal K.R."/>
            <person name="Huo N."/>
            <person name="Zhu T."/>
            <person name="Wang L."/>
            <person name="Wang Y."/>
            <person name="McGuire P.E."/>
            <person name="Liu S."/>
            <person name="Long H."/>
            <person name="Ramasamy R.K."/>
            <person name="Rodriguez J.C."/>
            <person name="Van S.L."/>
            <person name="Yuan L."/>
            <person name="Wang Z."/>
            <person name="Xia Z."/>
            <person name="Xiao L."/>
            <person name="Anderson O.D."/>
            <person name="Ouyang S."/>
            <person name="Liang Y."/>
            <person name="Zimin A.V."/>
            <person name="Pertea G."/>
            <person name="Qi P."/>
            <person name="Bennetzen J.L."/>
            <person name="Dai X."/>
            <person name="Dawson M.W."/>
            <person name="Muller H.G."/>
            <person name="Kugler K."/>
            <person name="Rivarola-Duarte L."/>
            <person name="Spannagl M."/>
            <person name="Mayer K.F.X."/>
            <person name="Lu F.H."/>
            <person name="Bevan M.W."/>
            <person name="Leroy P."/>
            <person name="Li P."/>
            <person name="You F.M."/>
            <person name="Sun Q."/>
            <person name="Liu Z."/>
            <person name="Lyons E."/>
            <person name="Wicker T."/>
            <person name="Salzberg S.L."/>
            <person name="Devos K.M."/>
            <person name="Dvorak J."/>
        </authorList>
    </citation>
    <scope>NUCLEOTIDE SEQUENCE [LARGE SCALE GENOMIC DNA]</scope>
    <source>
        <strain evidence="1">cv. AL8/78</strain>
    </source>
</reference>
<reference evidence="1" key="5">
    <citation type="journal article" date="2021" name="G3 (Bethesda)">
        <title>Aegilops tauschii genome assembly Aet v5.0 features greater sequence contiguity and improved annotation.</title>
        <authorList>
            <person name="Wang L."/>
            <person name="Zhu T."/>
            <person name="Rodriguez J.C."/>
            <person name="Deal K.R."/>
            <person name="Dubcovsky J."/>
            <person name="McGuire P.E."/>
            <person name="Lux T."/>
            <person name="Spannagl M."/>
            <person name="Mayer K.F.X."/>
            <person name="Baldrich P."/>
            <person name="Meyers B.C."/>
            <person name="Huo N."/>
            <person name="Gu Y.Q."/>
            <person name="Zhou H."/>
            <person name="Devos K.M."/>
            <person name="Bennetzen J.L."/>
            <person name="Unver T."/>
            <person name="Budak H."/>
            <person name="Gulick P.J."/>
            <person name="Galiba G."/>
            <person name="Kalapos B."/>
            <person name="Nelson D.R."/>
            <person name="Li P."/>
            <person name="You F.M."/>
            <person name="Luo M.C."/>
            <person name="Dvorak J."/>
        </authorList>
    </citation>
    <scope>NUCLEOTIDE SEQUENCE [LARGE SCALE GENOMIC DNA]</scope>
    <source>
        <strain evidence="1">cv. AL8/78</strain>
    </source>
</reference>
<dbReference type="Gramene" id="AET5Gv20364300.9">
    <property type="protein sequence ID" value="AET5Gv20364300.9"/>
    <property type="gene ID" value="AET5Gv20364300"/>
</dbReference>
<reference evidence="1" key="4">
    <citation type="submission" date="2019-03" db="UniProtKB">
        <authorList>
            <consortium name="EnsemblPlants"/>
        </authorList>
    </citation>
    <scope>IDENTIFICATION</scope>
</reference>
<accession>A0A453KBI9</accession>
<keyword evidence="2" id="KW-1185">Reference proteome</keyword>
<sequence>IKVEMTTKHVLRYTPSVPRYNGKIVDRTADIPPKDTAWTAIKWRGCITRLCKSQVSYPLCPPPAGHFPLRRDADLRPIPILRRCHNAILSPAPDTN</sequence>
<evidence type="ECO:0000313" key="2">
    <source>
        <dbReference type="Proteomes" id="UP000015105"/>
    </source>
</evidence>
<name>A0A453KBI9_AEGTS</name>
<proteinExistence type="predicted"/>
<dbReference type="Proteomes" id="UP000015105">
    <property type="component" value="Chromosome 5D"/>
</dbReference>
<dbReference type="EnsemblPlants" id="AET5Gv20364300.9">
    <property type="protein sequence ID" value="AET5Gv20364300.9"/>
    <property type="gene ID" value="AET5Gv20364300"/>
</dbReference>
<dbReference type="AlphaFoldDB" id="A0A453KBI9"/>